<dbReference type="EMBL" id="CP012333">
    <property type="protein sequence ID" value="AKU95079.1"/>
    <property type="molecule type" value="Genomic_DNA"/>
</dbReference>
<feature type="signal peptide" evidence="2">
    <location>
        <begin position="1"/>
        <end position="22"/>
    </location>
</feature>
<protein>
    <recommendedName>
        <fullName evidence="5">Type IV fimbrial biogenesis protein PilY1</fullName>
    </recommendedName>
</protein>
<evidence type="ECO:0000313" key="3">
    <source>
        <dbReference type="EMBL" id="AKU95079.1"/>
    </source>
</evidence>
<feature type="chain" id="PRO_5005466116" description="Type IV fimbrial biogenesis protein PilY1" evidence="2">
    <location>
        <begin position="23"/>
        <end position="401"/>
    </location>
</feature>
<keyword evidence="2" id="KW-0732">Signal</keyword>
<evidence type="ECO:0008006" key="5">
    <source>
        <dbReference type="Google" id="ProtNLM"/>
    </source>
</evidence>
<feature type="region of interest" description="Disordered" evidence="1">
    <location>
        <begin position="19"/>
        <end position="47"/>
    </location>
</feature>
<organism evidence="3 4">
    <name type="scientific">Labilithrix luteola</name>
    <dbReference type="NCBI Taxonomy" id="1391654"/>
    <lineage>
        <taxon>Bacteria</taxon>
        <taxon>Pseudomonadati</taxon>
        <taxon>Myxococcota</taxon>
        <taxon>Polyangia</taxon>
        <taxon>Polyangiales</taxon>
        <taxon>Labilitrichaceae</taxon>
        <taxon>Labilithrix</taxon>
    </lineage>
</organism>
<dbReference type="AlphaFoldDB" id="A0A0K1PPM8"/>
<proteinExistence type="predicted"/>
<evidence type="ECO:0000313" key="4">
    <source>
        <dbReference type="Proteomes" id="UP000064967"/>
    </source>
</evidence>
<gene>
    <name evidence="3" type="ORF">AKJ09_01743</name>
</gene>
<sequence>MSVRWTALLLVVAACASTESTAPQPEDDSRVPVPPPPPADSGVDATSEVDAGPCADCEYFPSVCSPDALCPNGPFDSDLDGGSLDQQVTITAIRGRSASDVWAVGTKGSVVHFDGTTWNRSELGSLETLRGLWLRDIGEVAIASWTSVYTRDVDVPDADPAPSAGGWTSTSPTLSSELKSSFHSYPMVTNAWSAPGSQWLWCSSMTTRPDYRLSGLWRMRQSPSNQFEIQAGVPSATCNDNGCLRMRSIHGATADELWAVGESGVAIRILGAESDTPSIEAFNTQTSNALNGVWCATSSEAWAVGANGTIRHYTGDPMLWAVVSDVPTTETLHAVSGSSATDVWAVGEAGVVLHYDGAKWSRVKVAGLGKRRPNLKTVWVSEPGHVWVGGEGTILSIGGKS</sequence>
<dbReference type="KEGG" id="llu:AKJ09_01743"/>
<evidence type="ECO:0000256" key="2">
    <source>
        <dbReference type="SAM" id="SignalP"/>
    </source>
</evidence>
<keyword evidence="4" id="KW-1185">Reference proteome</keyword>
<reference evidence="3 4" key="1">
    <citation type="submission" date="2015-08" db="EMBL/GenBank/DDBJ databases">
        <authorList>
            <person name="Babu N.S."/>
            <person name="Beckwith C.J."/>
            <person name="Beseler K.G."/>
            <person name="Brison A."/>
            <person name="Carone J.V."/>
            <person name="Caskin T.P."/>
            <person name="Diamond M."/>
            <person name="Durham M.E."/>
            <person name="Foxe J.M."/>
            <person name="Go M."/>
            <person name="Henderson B.A."/>
            <person name="Jones I.B."/>
            <person name="McGettigan J.A."/>
            <person name="Micheletti S.J."/>
            <person name="Nasrallah M.E."/>
            <person name="Ortiz D."/>
            <person name="Piller C.R."/>
            <person name="Privatt S.R."/>
            <person name="Schneider S.L."/>
            <person name="Sharp S."/>
            <person name="Smith T.C."/>
            <person name="Stanton J.D."/>
            <person name="Ullery H.E."/>
            <person name="Wilson R.J."/>
            <person name="Serrano M.G."/>
            <person name="Buck G."/>
            <person name="Lee V."/>
            <person name="Wang Y."/>
            <person name="Carvalho R."/>
            <person name="Voegtly L."/>
            <person name="Shi R."/>
            <person name="Duckworth R."/>
            <person name="Johnson A."/>
            <person name="Loviza R."/>
            <person name="Walstead R."/>
            <person name="Shah Z."/>
            <person name="Kiflezghi M."/>
            <person name="Wade K."/>
            <person name="Ball S.L."/>
            <person name="Bradley K.W."/>
            <person name="Asai D.J."/>
            <person name="Bowman C.A."/>
            <person name="Russell D.A."/>
            <person name="Pope W.H."/>
            <person name="Jacobs-Sera D."/>
            <person name="Hendrix R.W."/>
            <person name="Hatfull G.F."/>
        </authorList>
    </citation>
    <scope>NUCLEOTIDE SEQUENCE [LARGE SCALE GENOMIC DNA]</scope>
    <source>
        <strain evidence="3 4">DSM 27648</strain>
    </source>
</reference>
<dbReference type="PROSITE" id="PS51257">
    <property type="entry name" value="PROKAR_LIPOPROTEIN"/>
    <property type="match status" value="1"/>
</dbReference>
<evidence type="ECO:0000256" key="1">
    <source>
        <dbReference type="SAM" id="MobiDB-lite"/>
    </source>
</evidence>
<name>A0A0K1PPM8_9BACT</name>
<accession>A0A0K1PPM8</accession>
<dbReference type="Proteomes" id="UP000064967">
    <property type="component" value="Chromosome"/>
</dbReference>
<dbReference type="RefSeq" id="WP_169927362.1">
    <property type="nucleotide sequence ID" value="NZ_CP012333.1"/>
</dbReference>